<keyword evidence="1" id="KW-0812">Transmembrane</keyword>
<proteinExistence type="predicted"/>
<organism evidence="2 3">
    <name type="scientific">Candidatus Promineifilum breve</name>
    <dbReference type="NCBI Taxonomy" id="1806508"/>
    <lineage>
        <taxon>Bacteria</taxon>
        <taxon>Bacillati</taxon>
        <taxon>Chloroflexota</taxon>
        <taxon>Ardenticatenia</taxon>
        <taxon>Candidatus Promineifilales</taxon>
        <taxon>Candidatus Promineifilaceae</taxon>
        <taxon>Candidatus Promineifilum</taxon>
    </lineage>
</organism>
<accession>A0A160T3J3</accession>
<gene>
    <name evidence="2" type="ORF">CFX0092_A2883</name>
</gene>
<keyword evidence="1" id="KW-0472">Membrane</keyword>
<dbReference type="KEGG" id="pbf:CFX0092_A2883"/>
<dbReference type="AlphaFoldDB" id="A0A160T3J3"/>
<reference evidence="2" key="1">
    <citation type="submission" date="2016-01" db="EMBL/GenBank/DDBJ databases">
        <authorList>
            <person name="Mcilroy J.S."/>
            <person name="Karst M S."/>
            <person name="Albertsen M."/>
        </authorList>
    </citation>
    <scope>NUCLEOTIDE SEQUENCE</scope>
    <source>
        <strain evidence="2">Cfx-K</strain>
    </source>
</reference>
<sequence length="39" mass="4148">MTDMSTISPLTTFVTFAFAGIVVGGVVLYLALISRKAKK</sequence>
<dbReference type="Proteomes" id="UP000215027">
    <property type="component" value="Chromosome I"/>
</dbReference>
<keyword evidence="3" id="KW-1185">Reference proteome</keyword>
<name>A0A160T3J3_9CHLR</name>
<protein>
    <submittedName>
        <fullName evidence="2">Uncharacterized protein</fullName>
    </submittedName>
</protein>
<keyword evidence="1" id="KW-1133">Transmembrane helix</keyword>
<dbReference type="EMBL" id="LN890655">
    <property type="protein sequence ID" value="CUS04761.2"/>
    <property type="molecule type" value="Genomic_DNA"/>
</dbReference>
<evidence type="ECO:0000313" key="2">
    <source>
        <dbReference type="EMBL" id="CUS04761.2"/>
    </source>
</evidence>
<evidence type="ECO:0000256" key="1">
    <source>
        <dbReference type="SAM" id="Phobius"/>
    </source>
</evidence>
<feature type="transmembrane region" description="Helical" evidence="1">
    <location>
        <begin position="12"/>
        <end position="33"/>
    </location>
</feature>
<evidence type="ECO:0000313" key="3">
    <source>
        <dbReference type="Proteomes" id="UP000215027"/>
    </source>
</evidence>